<feature type="region of interest" description="Disordered" evidence="1">
    <location>
        <begin position="622"/>
        <end position="663"/>
    </location>
</feature>
<keyword evidence="2" id="KW-1133">Transmembrane helix</keyword>
<keyword evidence="2" id="KW-0812">Transmembrane</keyword>
<feature type="compositionally biased region" description="Polar residues" evidence="1">
    <location>
        <begin position="211"/>
        <end position="222"/>
    </location>
</feature>
<feature type="transmembrane region" description="Helical" evidence="2">
    <location>
        <begin position="462"/>
        <end position="479"/>
    </location>
</feature>
<feature type="compositionally biased region" description="Basic residues" evidence="1">
    <location>
        <begin position="836"/>
        <end position="845"/>
    </location>
</feature>
<dbReference type="InterPro" id="IPR037847">
    <property type="entry name" value="GRAMDC4"/>
</dbReference>
<feature type="region of interest" description="Disordered" evidence="1">
    <location>
        <begin position="138"/>
        <end position="161"/>
    </location>
</feature>
<dbReference type="PANTHER" id="PTHR37402:SF1">
    <property type="entry name" value="GRAM DOMAIN-CONTAINING PROTEIN 4"/>
    <property type="match status" value="1"/>
</dbReference>
<feature type="compositionally biased region" description="Low complexity" evidence="1">
    <location>
        <begin position="632"/>
        <end position="655"/>
    </location>
</feature>
<organism evidence="3 4">
    <name type="scientific">Petrolisthes cinctipes</name>
    <name type="common">Flat porcelain crab</name>
    <dbReference type="NCBI Taxonomy" id="88211"/>
    <lineage>
        <taxon>Eukaryota</taxon>
        <taxon>Metazoa</taxon>
        <taxon>Ecdysozoa</taxon>
        <taxon>Arthropoda</taxon>
        <taxon>Crustacea</taxon>
        <taxon>Multicrustacea</taxon>
        <taxon>Malacostraca</taxon>
        <taxon>Eumalacostraca</taxon>
        <taxon>Eucarida</taxon>
        <taxon>Decapoda</taxon>
        <taxon>Pleocyemata</taxon>
        <taxon>Anomura</taxon>
        <taxon>Galatheoidea</taxon>
        <taxon>Porcellanidae</taxon>
        <taxon>Petrolisthes</taxon>
    </lineage>
</organism>
<accession>A0AAE1K459</accession>
<reference evidence="3" key="1">
    <citation type="submission" date="2023-10" db="EMBL/GenBank/DDBJ databases">
        <title>Genome assemblies of two species of porcelain crab, Petrolisthes cinctipes and Petrolisthes manimaculis (Anomura: Porcellanidae).</title>
        <authorList>
            <person name="Angst P."/>
        </authorList>
    </citation>
    <scope>NUCLEOTIDE SEQUENCE</scope>
    <source>
        <strain evidence="3">PB745_01</strain>
        <tissue evidence="3">Gill</tissue>
    </source>
</reference>
<evidence type="ECO:0000256" key="1">
    <source>
        <dbReference type="SAM" id="MobiDB-lite"/>
    </source>
</evidence>
<feature type="region of interest" description="Disordered" evidence="1">
    <location>
        <begin position="821"/>
        <end position="859"/>
    </location>
</feature>
<dbReference type="EMBL" id="JAWQEG010004295">
    <property type="protein sequence ID" value="KAK3862210.1"/>
    <property type="molecule type" value="Genomic_DNA"/>
</dbReference>
<feature type="region of interest" description="Disordered" evidence="1">
    <location>
        <begin position="39"/>
        <end position="102"/>
    </location>
</feature>
<sequence length="872" mass="96110">VEVDRAPSDCQLAALQEQLVAVMLENQHLADEVKLLREASPSEQLRQQLEREKEKSRILMERLQEREAKEKEKGEREARDRDRSTREKSLPAGDKSPSLPQRIRKRINQIHKTQSMDVDDGLPGPPSTQVIHPASRIFPSLGDDQKSAMQKPLPSSSLPAHDLSSTSLIVKSPSRGRFAWKRRGLEKSKSLDQSEFLASLNGSSNDGGPGTTSNNQATPSILTTTTTTGGGWMEDDQRRESDSDDGDKGGQSDTGDGDLAFGGVGVLSTTSGTLDDSKISWWRRLEVRTVSAVSELLRDFSEVAEEEQPDGDPEGDPLTVKKLKENILRFGSVMRPLTELSDVVWSLVRWESPSATLLALVVYLYCVVCGWLLTLALTLAIMKLSLNYMKKRGWMQLVLRGLRRGEGGEAVEAGAAETGLGDKFALVLQVARRVQNQLGAVSNAAEKLKNLFLWEHEATQRLYFFLCVLALASILLPAAQLFTLAGMYMGLKLFVLDYIFFRYPRIRLKYDSTSRLWDTLPTDADLERRGEKSRLENGNSSPDLTSFLELFNLPTSETPLPGWQSGRRCTLVNRDRSLTSAFKNGRLYLTNRLGKQQDRFTSSSTSSSSTTITSTITSTRLTLPTNKLAPPSSNRLTISSNSLSSNSNSSSSSSNKGGQGVKLSSSFKLNTDLVRRASCPPWSHRSQSDAGTSLTSGFSFLGMGVSRMGKAKEAKELKSDECLDLLERMLEAMYDEDDPISASRLLTQPPEGTYIGPKSLQICKSHDTTPVIKEPPLAFLGRRRSKGLLLHSLSEQCEKHAESAGDDASIKDCCTSLDVSTPGHKGVAPEQESKLKTHKKSRLGKLRALSSDDSKSKSSVIDRLNEHVFYAI</sequence>
<dbReference type="GO" id="GO:0034164">
    <property type="term" value="P:negative regulation of toll-like receptor 9 signaling pathway"/>
    <property type="evidence" value="ECO:0007669"/>
    <property type="project" value="TreeGrafter"/>
</dbReference>
<dbReference type="Proteomes" id="UP001286313">
    <property type="component" value="Unassembled WGS sequence"/>
</dbReference>
<feature type="compositionally biased region" description="Low complexity" evidence="1">
    <location>
        <begin position="601"/>
        <end position="617"/>
    </location>
</feature>
<keyword evidence="2" id="KW-0472">Membrane</keyword>
<name>A0AAE1K459_PETCI</name>
<evidence type="ECO:0000313" key="3">
    <source>
        <dbReference type="EMBL" id="KAK3862210.1"/>
    </source>
</evidence>
<dbReference type="GO" id="GO:0006915">
    <property type="term" value="P:apoptotic process"/>
    <property type="evidence" value="ECO:0007669"/>
    <property type="project" value="InterPro"/>
</dbReference>
<feature type="non-terminal residue" evidence="3">
    <location>
        <position position="1"/>
    </location>
</feature>
<proteinExistence type="predicted"/>
<dbReference type="AlphaFoldDB" id="A0AAE1K459"/>
<feature type="compositionally biased region" description="Basic and acidic residues" evidence="1">
    <location>
        <begin position="235"/>
        <end position="250"/>
    </location>
</feature>
<evidence type="ECO:0000256" key="2">
    <source>
        <dbReference type="SAM" id="Phobius"/>
    </source>
</evidence>
<protein>
    <submittedName>
        <fullName evidence="3">Uncharacterized protein</fullName>
    </submittedName>
</protein>
<dbReference type="PANTHER" id="PTHR37402">
    <property type="entry name" value="GRAM DOMAIN-CONTAINING PROTEIN 4"/>
    <property type="match status" value="1"/>
</dbReference>
<comment type="caution">
    <text evidence="3">The sequence shown here is derived from an EMBL/GenBank/DDBJ whole genome shotgun (WGS) entry which is preliminary data.</text>
</comment>
<evidence type="ECO:0000313" key="4">
    <source>
        <dbReference type="Proteomes" id="UP001286313"/>
    </source>
</evidence>
<feature type="transmembrane region" description="Helical" evidence="2">
    <location>
        <begin position="357"/>
        <end position="382"/>
    </location>
</feature>
<keyword evidence="4" id="KW-1185">Reference proteome</keyword>
<gene>
    <name evidence="3" type="ORF">Pcinc_031901</name>
</gene>
<feature type="region of interest" description="Disordered" evidence="1">
    <location>
        <begin position="198"/>
        <end position="262"/>
    </location>
</feature>
<feature type="compositionally biased region" description="Basic and acidic residues" evidence="1">
    <location>
        <begin position="48"/>
        <end position="89"/>
    </location>
</feature>
<feature type="region of interest" description="Disordered" evidence="1">
    <location>
        <begin position="598"/>
        <end position="617"/>
    </location>
</feature>